<organism evidence="1 2">
    <name type="scientific">Acaulospora colombiana</name>
    <dbReference type="NCBI Taxonomy" id="27376"/>
    <lineage>
        <taxon>Eukaryota</taxon>
        <taxon>Fungi</taxon>
        <taxon>Fungi incertae sedis</taxon>
        <taxon>Mucoromycota</taxon>
        <taxon>Glomeromycotina</taxon>
        <taxon>Glomeromycetes</taxon>
        <taxon>Diversisporales</taxon>
        <taxon>Acaulosporaceae</taxon>
        <taxon>Acaulospora</taxon>
    </lineage>
</organism>
<evidence type="ECO:0000313" key="1">
    <source>
        <dbReference type="EMBL" id="CAG8520364.1"/>
    </source>
</evidence>
<proteinExistence type="predicted"/>
<name>A0ACA9LER7_9GLOM</name>
<reference evidence="1" key="1">
    <citation type="submission" date="2021-06" db="EMBL/GenBank/DDBJ databases">
        <authorList>
            <person name="Kallberg Y."/>
            <person name="Tangrot J."/>
            <person name="Rosling A."/>
        </authorList>
    </citation>
    <scope>NUCLEOTIDE SEQUENCE</scope>
    <source>
        <strain evidence="1">CL356</strain>
    </source>
</reference>
<gene>
    <name evidence="1" type="ORF">ACOLOM_LOCUS3625</name>
</gene>
<protein>
    <submittedName>
        <fullName evidence="1">16831_t:CDS:1</fullName>
    </submittedName>
</protein>
<sequence>MKHERVYEKLLSGLGQSFNIQKTKNLIAYNDTQSVNRTFSIIDSWNESRIVATLTRLKHRHGSAESSYVGPSQSQSSVEKTLNAVFFEMLINFELFKNSSINSLLVESFQANGLNDISLTIGREYPVGIFVASVHEFDPIQKWAWKNMGGRSLIDRDTFANGGYSDFTKVLVRHLRNPGERSQGYPFAEKSPVFWKGIRRILSCLDTNAIVDGFCNETVDFCNLVNSFMITTAEQGSTYIEVGKCLKVLLEKLERTFWKYSSQPPKVLVGRAFKSEAFMKVALHFSAQCWHLFEWVPAFTESLMENSDFKIILMDLLEWLLVTFQKANLPIKLSLESLKVALTILEKHGLQLDKTLHEKLKTVASGNDGMYHAAVHGERYDLVTELLSLSDGKSVTSSSNPDESGSKLNPIILDSNDSGIPLMMLSRDTIHAEPAPKRLVPVVKKKLPQVSRKIARIPISMNSSKKSTNKQGSKMWESFVKEQWNKTQESIYYARGNEKIKPAAAKTSEPKINENSASGINKKSEQLTLRKPPEAPRRTKLLDINELIPYDVERARVERKRREKEDIMRRLKPNLKSLYKVVLSWDIDAAGDIPPNSSQQLYKQVPDHFNSTEEYQKIFEPLLILELWQGFMQNKEEVGENDVYTVVLEHNTSVDDFVEVSGLSNTNLKTLSENDLLLVKQSDENQPGEKSLDISPKKCLSLVKWISSNKLNMQCYFDNDHNNFRSELRPGSKWVVEKIFSLTPAAREYAALKAMPYFKFCKLLLQPEVYAFPPVPSAEVQKYMNLYKINESQAEAISKVLQKKSGYMLIQGPPGTGKTSTIVSIISALKANSTTYKHRILACAPSNAAVDEMERRLSQGIFDSEGNLFNVKVVRFGKNDANLDEGADNTKEASRNRLIELQKSLSEKNRSLQDPKISGWDVSILEADIAQINKNIAEIRKSMQNPESTSSDQSEKRDKNIRTNKDKDLADADIICATLAGSGHDRLSAFAQEFETIIIDEAAQAIELSSIIPLKFNANRCILVGDPNQLPPTVLSRVATRYFYEQSLFNRLQKCAPKSIHMLKTQYRMHPEISRFPSLLFYNSELKNAEGLESLRKQPWHIKPIFSPYKFFDVKGVMSYEKNSLLNFEEAKIAVKLVDRLVKDFPDVNFKGRIGVITPYKSQLSEIRRQFRNKLSRNLYTNIEFNTVCSGPEFERDISSRPGKRQTSAEKDYGPPASSISALSSNLRVNKRPRDETRHYSNENRNLNPSTDRRDFRRDYGTRNREYDRGNAFIPQRGGHYGRGRPQGIYERIRKIGTERGDAYYNKRPRNV</sequence>
<evidence type="ECO:0000313" key="2">
    <source>
        <dbReference type="Proteomes" id="UP000789525"/>
    </source>
</evidence>
<dbReference type="EMBL" id="CAJVPT010005455">
    <property type="protein sequence ID" value="CAG8520364.1"/>
    <property type="molecule type" value="Genomic_DNA"/>
</dbReference>
<keyword evidence="2" id="KW-1185">Reference proteome</keyword>
<dbReference type="Proteomes" id="UP000789525">
    <property type="component" value="Unassembled WGS sequence"/>
</dbReference>
<comment type="caution">
    <text evidence="1">The sequence shown here is derived from an EMBL/GenBank/DDBJ whole genome shotgun (WGS) entry which is preliminary data.</text>
</comment>
<accession>A0ACA9LER7</accession>